<feature type="transmembrane region" description="Helical" evidence="13">
    <location>
        <begin position="72"/>
        <end position="91"/>
    </location>
</feature>
<keyword evidence="6 13" id="KW-0812">Transmembrane</keyword>
<reference evidence="16" key="3">
    <citation type="journal article" date="2014" name="Nature">
        <title>Elephant shark genome provides unique insights into gnathostome evolution.</title>
        <authorList>
            <consortium name="International Elephant Shark Genome Sequencing Consortium"/>
            <person name="Venkatesh B."/>
            <person name="Lee A.P."/>
            <person name="Ravi V."/>
            <person name="Maurya A.K."/>
            <person name="Lian M.M."/>
            <person name="Swann J.B."/>
            <person name="Ohta Y."/>
            <person name="Flajnik M.F."/>
            <person name="Sutoh Y."/>
            <person name="Kasahara M."/>
            <person name="Hoon S."/>
            <person name="Gangu V."/>
            <person name="Roy S.W."/>
            <person name="Irimia M."/>
            <person name="Korzh V."/>
            <person name="Kondrychyn I."/>
            <person name="Lim Z.W."/>
            <person name="Tay B.H."/>
            <person name="Tohari S."/>
            <person name="Kong K.W."/>
            <person name="Ho S."/>
            <person name="Lorente-Galdos B."/>
            <person name="Quilez J."/>
            <person name="Marques-Bonet T."/>
            <person name="Raney B.J."/>
            <person name="Ingham P.W."/>
            <person name="Tay A."/>
            <person name="Hillier L.W."/>
            <person name="Minx P."/>
            <person name="Boehm T."/>
            <person name="Wilson R.K."/>
            <person name="Brenner S."/>
            <person name="Warren W.C."/>
        </authorList>
    </citation>
    <scope>NUCLEOTIDE SEQUENCE [LARGE SCALE GENOMIC DNA]</scope>
</reference>
<evidence type="ECO:0000256" key="7">
    <source>
        <dbReference type="ARBA" id="ARBA00022968"/>
    </source>
</evidence>
<organism evidence="15 16">
    <name type="scientific">Callorhinchus milii</name>
    <name type="common">Ghost shark</name>
    <dbReference type="NCBI Taxonomy" id="7868"/>
    <lineage>
        <taxon>Eukaryota</taxon>
        <taxon>Metazoa</taxon>
        <taxon>Chordata</taxon>
        <taxon>Craniata</taxon>
        <taxon>Vertebrata</taxon>
        <taxon>Chondrichthyes</taxon>
        <taxon>Holocephali</taxon>
        <taxon>Chimaeriformes</taxon>
        <taxon>Callorhinchidae</taxon>
        <taxon>Callorhinchus</taxon>
    </lineage>
</organism>
<keyword evidence="11 13" id="KW-0472">Membrane</keyword>
<keyword evidence="10" id="KW-0443">Lipid metabolism</keyword>
<dbReference type="PANTHER" id="PTHR11214:SF23">
    <property type="entry name" value="N-ACETYLLACTOSAMINIDE BETA-1,3-N-ACETYLGLUCOSAMINYLTRANSFERASE 3"/>
    <property type="match status" value="1"/>
</dbReference>
<dbReference type="GeneTree" id="ENSGT00940000159134"/>
<evidence type="ECO:0000256" key="11">
    <source>
        <dbReference type="ARBA" id="ARBA00023136"/>
    </source>
</evidence>
<dbReference type="GO" id="GO:0006629">
    <property type="term" value="P:lipid metabolic process"/>
    <property type="evidence" value="ECO:0007669"/>
    <property type="project" value="UniProtKB-KW"/>
</dbReference>
<evidence type="ECO:0000256" key="14">
    <source>
        <dbReference type="SAM" id="SignalP"/>
    </source>
</evidence>
<dbReference type="GO" id="GO:0008194">
    <property type="term" value="F:UDP-glycosyltransferase activity"/>
    <property type="evidence" value="ECO:0007669"/>
    <property type="project" value="TreeGrafter"/>
</dbReference>
<feature type="signal peptide" evidence="14">
    <location>
        <begin position="1"/>
        <end position="29"/>
    </location>
</feature>
<dbReference type="EC" id="2.4.1.-" evidence="13"/>
<comment type="similarity">
    <text evidence="3 13">Belongs to the glycosyltransferase 31 family.</text>
</comment>
<dbReference type="GO" id="GO:0016758">
    <property type="term" value="F:hexosyltransferase activity"/>
    <property type="evidence" value="ECO:0007669"/>
    <property type="project" value="InterPro"/>
</dbReference>
<keyword evidence="8 13" id="KW-1133">Transmembrane helix</keyword>
<evidence type="ECO:0000256" key="12">
    <source>
        <dbReference type="ARBA" id="ARBA00023180"/>
    </source>
</evidence>
<dbReference type="Ensembl" id="ENSCMIT00000009258.1">
    <property type="protein sequence ID" value="ENSCMIP00000009008.1"/>
    <property type="gene ID" value="ENSCMIG00000004804.1"/>
</dbReference>
<keyword evidence="7 13" id="KW-0735">Signal-anchor</keyword>
<proteinExistence type="inferred from homology"/>
<dbReference type="AlphaFoldDB" id="A0A4W3GXF6"/>
<evidence type="ECO:0000256" key="3">
    <source>
        <dbReference type="ARBA" id="ARBA00008661"/>
    </source>
</evidence>
<evidence type="ECO:0000256" key="13">
    <source>
        <dbReference type="RuleBase" id="RU363063"/>
    </source>
</evidence>
<protein>
    <recommendedName>
        <fullName evidence="13">Hexosyltransferase</fullName>
        <ecNumber evidence="13">2.4.1.-</ecNumber>
    </recommendedName>
</protein>
<keyword evidence="16" id="KW-1185">Reference proteome</keyword>
<dbReference type="PANTHER" id="PTHR11214">
    <property type="entry name" value="BETA-1,3-N-ACETYLGLUCOSAMINYLTRANSFERASE"/>
    <property type="match status" value="1"/>
</dbReference>
<dbReference type="InterPro" id="IPR002659">
    <property type="entry name" value="Glyco_trans_31"/>
</dbReference>
<evidence type="ECO:0000256" key="10">
    <source>
        <dbReference type="ARBA" id="ARBA00023098"/>
    </source>
</evidence>
<evidence type="ECO:0000256" key="6">
    <source>
        <dbReference type="ARBA" id="ARBA00022692"/>
    </source>
</evidence>
<comment type="pathway">
    <text evidence="2">Protein modification; protein glycosylation.</text>
</comment>
<dbReference type="GO" id="GO:0000139">
    <property type="term" value="C:Golgi membrane"/>
    <property type="evidence" value="ECO:0007669"/>
    <property type="project" value="UniProtKB-SubCell"/>
</dbReference>
<keyword evidence="12" id="KW-0325">Glycoprotein</keyword>
<dbReference type="FunFam" id="3.90.550.50:FF:000001">
    <property type="entry name" value="Hexosyltransferase"/>
    <property type="match status" value="1"/>
</dbReference>
<evidence type="ECO:0000256" key="2">
    <source>
        <dbReference type="ARBA" id="ARBA00004922"/>
    </source>
</evidence>
<evidence type="ECO:0000313" key="15">
    <source>
        <dbReference type="Ensembl" id="ENSCMIP00000009008.1"/>
    </source>
</evidence>
<keyword evidence="4 13" id="KW-0328">Glycosyltransferase</keyword>
<comment type="subcellular location">
    <subcellularLocation>
        <location evidence="1 13">Golgi apparatus membrane</location>
        <topology evidence="1 13">Single-pass type II membrane protein</topology>
    </subcellularLocation>
</comment>
<reference evidence="15" key="5">
    <citation type="submission" date="2025-09" db="UniProtKB">
        <authorList>
            <consortium name="Ensembl"/>
        </authorList>
    </citation>
    <scope>IDENTIFICATION</scope>
</reference>
<evidence type="ECO:0000256" key="1">
    <source>
        <dbReference type="ARBA" id="ARBA00004323"/>
    </source>
</evidence>
<reference evidence="16" key="2">
    <citation type="journal article" date="2007" name="PLoS Biol.">
        <title>Survey sequencing and comparative analysis of the elephant shark (Callorhinchus milii) genome.</title>
        <authorList>
            <person name="Venkatesh B."/>
            <person name="Kirkness E.F."/>
            <person name="Loh Y.H."/>
            <person name="Halpern A.L."/>
            <person name="Lee A.P."/>
            <person name="Johnson J."/>
            <person name="Dandona N."/>
            <person name="Viswanathan L.D."/>
            <person name="Tay A."/>
            <person name="Venter J.C."/>
            <person name="Strausberg R.L."/>
            <person name="Brenner S."/>
        </authorList>
    </citation>
    <scope>NUCLEOTIDE SEQUENCE [LARGE SCALE GENOMIC DNA]</scope>
</reference>
<keyword evidence="9 13" id="KW-0333">Golgi apparatus</keyword>
<keyword evidence="14" id="KW-0732">Signal</keyword>
<evidence type="ECO:0000256" key="5">
    <source>
        <dbReference type="ARBA" id="ARBA00022679"/>
    </source>
</evidence>
<dbReference type="GO" id="GO:0006493">
    <property type="term" value="P:protein O-linked glycosylation"/>
    <property type="evidence" value="ECO:0007669"/>
    <property type="project" value="TreeGrafter"/>
</dbReference>
<evidence type="ECO:0000313" key="16">
    <source>
        <dbReference type="Proteomes" id="UP000314986"/>
    </source>
</evidence>
<reference evidence="16" key="1">
    <citation type="journal article" date="2006" name="Science">
        <title>Ancient noncoding elements conserved in the human genome.</title>
        <authorList>
            <person name="Venkatesh B."/>
            <person name="Kirkness E.F."/>
            <person name="Loh Y.H."/>
            <person name="Halpern A.L."/>
            <person name="Lee A.P."/>
            <person name="Johnson J."/>
            <person name="Dandona N."/>
            <person name="Viswanathan L.D."/>
            <person name="Tay A."/>
            <person name="Venter J.C."/>
            <person name="Strausberg R.L."/>
            <person name="Brenner S."/>
        </authorList>
    </citation>
    <scope>NUCLEOTIDE SEQUENCE [LARGE SCALE GENOMIC DNA]</scope>
</reference>
<evidence type="ECO:0000256" key="9">
    <source>
        <dbReference type="ARBA" id="ARBA00023034"/>
    </source>
</evidence>
<evidence type="ECO:0000256" key="4">
    <source>
        <dbReference type="ARBA" id="ARBA00022676"/>
    </source>
</evidence>
<name>A0A4W3GXF6_CALMI</name>
<dbReference type="Gene3D" id="3.90.550.50">
    <property type="match status" value="1"/>
</dbReference>
<dbReference type="STRING" id="7868.ENSCMIP00000009008"/>
<reference evidence="15" key="4">
    <citation type="submission" date="2025-08" db="UniProtKB">
        <authorList>
            <consortium name="Ensembl"/>
        </authorList>
    </citation>
    <scope>IDENTIFICATION</scope>
</reference>
<dbReference type="Proteomes" id="UP000314986">
    <property type="component" value="Unassembled WGS sequence"/>
</dbReference>
<sequence length="419" mass="48231">QQCPTNSRRLKMTNLLLVLEGLLLGSVWSKETCPRFRPDLPGIELRSLACKASALTTELQDSTNPMPNCSRLVFLFLVTLTLGLIFVLFFIGSYSISESCLSPVWHPKYTQSKYKTTRVRSICKVNTSVLQLPDFSKEPAQLQNFMKYRHCREFELLHNLPDKCKEDVFLLLVVKSNPFNYDRREMVRKTWGKERETPDVQEQGKANQLLEIESKEHQDILQWDFLDSFFNLTLKQYLFLQWMDNYCPSAQFIFNGDDDVFANTDNMVEFLLFSASAQKHLYVGYLFEGNKLVRDKRSKYYIPLILSTSNIYAPYIGGGGILMSSYSANAIYNASQTLQLFPIDDAFLGMCLEKAGLSPKSHDGFRTLGINDLLRKGKTEQPCILRKLMLVHRYLPLELLLMWDAVNNPNLKCGHQPHP</sequence>
<evidence type="ECO:0000256" key="8">
    <source>
        <dbReference type="ARBA" id="ARBA00022989"/>
    </source>
</evidence>
<dbReference type="Pfam" id="PF01762">
    <property type="entry name" value="Galactosyl_T"/>
    <property type="match status" value="1"/>
</dbReference>
<dbReference type="GO" id="GO:0030311">
    <property type="term" value="P:poly-N-acetyllactosamine biosynthetic process"/>
    <property type="evidence" value="ECO:0007669"/>
    <property type="project" value="TreeGrafter"/>
</dbReference>
<dbReference type="InParanoid" id="A0A4W3GXF6"/>
<dbReference type="OMA" id="VSYLQGH"/>
<feature type="chain" id="PRO_5021484509" description="Hexosyltransferase" evidence="14">
    <location>
        <begin position="30"/>
        <end position="419"/>
    </location>
</feature>
<keyword evidence="5" id="KW-0808">Transferase</keyword>
<accession>A0A4W3GXF6</accession>